<dbReference type="InterPro" id="IPR036770">
    <property type="entry name" value="Ankyrin_rpt-contain_sf"/>
</dbReference>
<dbReference type="Pfam" id="PF13637">
    <property type="entry name" value="Ank_4"/>
    <property type="match status" value="1"/>
</dbReference>
<organism evidence="1 2">
    <name type="scientific">Saprolegnia diclina (strain VS20)</name>
    <dbReference type="NCBI Taxonomy" id="1156394"/>
    <lineage>
        <taxon>Eukaryota</taxon>
        <taxon>Sar</taxon>
        <taxon>Stramenopiles</taxon>
        <taxon>Oomycota</taxon>
        <taxon>Saprolegniomycetes</taxon>
        <taxon>Saprolegniales</taxon>
        <taxon>Saprolegniaceae</taxon>
        <taxon>Saprolegnia</taxon>
    </lineage>
</organism>
<dbReference type="Proteomes" id="UP000030762">
    <property type="component" value="Unassembled WGS sequence"/>
</dbReference>
<dbReference type="InParanoid" id="T0S2Z3"/>
<dbReference type="PANTHER" id="PTHR46586:SF3">
    <property type="entry name" value="ANKYRIN REPEAT-CONTAINING PROTEIN"/>
    <property type="match status" value="1"/>
</dbReference>
<dbReference type="RefSeq" id="XP_008609803.1">
    <property type="nucleotide sequence ID" value="XM_008611581.1"/>
</dbReference>
<keyword evidence="2" id="KW-1185">Reference proteome</keyword>
<sequence length="485" mass="53425">MAAREDVEGQDNSEDLLLMVQTLHERGLTCSTVAMDGAAANGHLDVIAFLHAHQNEGCTVNAMDEAATNSHLEIVQFLHFNRPEGCTVGALDGAICSGHLDIVRFLIEHRTEGASPTILDDAVVGGHLDIVECLHHLGTFGCTVAAIDDAASHGHLDVVKFLLTNRTEGCTHDNVVGKALEYGHLRTAEYLLSIGYPFPISMTLKTIQPTLFKTVAVFRKPEMVDVVRLYVAHGLPWGANCMHEASVANNLPLVKFLHENSDGQWDPAAIDGAVKKKAWDVVFYLMAHCPMDISIDALRSVLASGHLNAAMHILQRRPELRDDTLLEAASTSHNTEATRLLLAAGIGKPHDCLRKIAGRRQHMTESNLLLPYCMDATNHLDNAIFLLFLFRQQNRRRATIVRLIIQELMYQVRQASKAIQLAPDVAARAATLLQAGKVVSWAAALVLRVFSVRQTRRPPPSTTLISDVKHKLKLPRLLQSKRKRA</sequence>
<reference evidence="1 2" key="1">
    <citation type="submission" date="2012-04" db="EMBL/GenBank/DDBJ databases">
        <title>The Genome Sequence of Saprolegnia declina VS20.</title>
        <authorList>
            <consortium name="The Broad Institute Genome Sequencing Platform"/>
            <person name="Russ C."/>
            <person name="Nusbaum C."/>
            <person name="Tyler B."/>
            <person name="van West P."/>
            <person name="Dieguez-Uribeondo J."/>
            <person name="de Bruijn I."/>
            <person name="Tripathy S."/>
            <person name="Jiang R."/>
            <person name="Young S.K."/>
            <person name="Zeng Q."/>
            <person name="Gargeya S."/>
            <person name="Fitzgerald M."/>
            <person name="Haas B."/>
            <person name="Abouelleil A."/>
            <person name="Alvarado L."/>
            <person name="Arachchi H.M."/>
            <person name="Berlin A."/>
            <person name="Chapman S.B."/>
            <person name="Goldberg J."/>
            <person name="Griggs A."/>
            <person name="Gujja S."/>
            <person name="Hansen M."/>
            <person name="Howarth C."/>
            <person name="Imamovic A."/>
            <person name="Larimer J."/>
            <person name="McCowen C."/>
            <person name="Montmayeur A."/>
            <person name="Murphy C."/>
            <person name="Neiman D."/>
            <person name="Pearson M."/>
            <person name="Priest M."/>
            <person name="Roberts A."/>
            <person name="Saif S."/>
            <person name="Shea T."/>
            <person name="Sisk P."/>
            <person name="Sykes S."/>
            <person name="Wortman J."/>
            <person name="Nusbaum C."/>
            <person name="Birren B."/>
        </authorList>
    </citation>
    <scope>NUCLEOTIDE SEQUENCE [LARGE SCALE GENOMIC DNA]</scope>
    <source>
        <strain evidence="1 2">VS20</strain>
    </source>
</reference>
<evidence type="ECO:0000313" key="1">
    <source>
        <dbReference type="EMBL" id="EQC37022.1"/>
    </source>
</evidence>
<dbReference type="EMBL" id="JH767146">
    <property type="protein sequence ID" value="EQC37022.1"/>
    <property type="molecule type" value="Genomic_DNA"/>
</dbReference>
<evidence type="ECO:0000313" key="2">
    <source>
        <dbReference type="Proteomes" id="UP000030762"/>
    </source>
</evidence>
<dbReference type="Gene3D" id="1.25.40.20">
    <property type="entry name" value="Ankyrin repeat-containing domain"/>
    <property type="match status" value="2"/>
</dbReference>
<dbReference type="VEuPathDB" id="FungiDB:SDRG_05841"/>
<dbReference type="GeneID" id="19946568"/>
<protein>
    <submittedName>
        <fullName evidence="1">Uncharacterized protein</fullName>
    </submittedName>
</protein>
<dbReference type="AlphaFoldDB" id="T0S2Z3"/>
<dbReference type="PANTHER" id="PTHR46586">
    <property type="entry name" value="ANKYRIN REPEAT-CONTAINING PROTEIN"/>
    <property type="match status" value="1"/>
</dbReference>
<dbReference type="SMART" id="SM00248">
    <property type="entry name" value="ANK"/>
    <property type="match status" value="4"/>
</dbReference>
<dbReference type="InterPro" id="IPR002110">
    <property type="entry name" value="Ankyrin_rpt"/>
</dbReference>
<dbReference type="InterPro" id="IPR052050">
    <property type="entry name" value="SecEffector_AnkRepeat"/>
</dbReference>
<proteinExistence type="predicted"/>
<accession>T0S2Z3</accession>
<gene>
    <name evidence="1" type="ORF">SDRG_05841</name>
</gene>
<dbReference type="SUPFAM" id="SSF48403">
    <property type="entry name" value="Ankyrin repeat"/>
    <property type="match status" value="1"/>
</dbReference>
<dbReference type="STRING" id="1156394.T0S2Z3"/>
<name>T0S2Z3_SAPDV</name>